<dbReference type="Pfam" id="PF00096">
    <property type="entry name" value="zf-C2H2"/>
    <property type="match status" value="6"/>
</dbReference>
<evidence type="ECO:0000256" key="10">
    <source>
        <dbReference type="ARBA" id="ARBA00023242"/>
    </source>
</evidence>
<comment type="caution">
    <text evidence="13">The sequence shown here is derived from an EMBL/GenBank/DDBJ whole genome shotgun (WGS) entry which is preliminary data.</text>
</comment>
<dbReference type="FunFam" id="3.30.160.60:FF:000110">
    <property type="entry name" value="Zinc finger protein-like"/>
    <property type="match status" value="1"/>
</dbReference>
<dbReference type="InterPro" id="IPR036236">
    <property type="entry name" value="Znf_C2H2_sf"/>
</dbReference>
<keyword evidence="4" id="KW-0677">Repeat</keyword>
<dbReference type="GO" id="GO:0005634">
    <property type="term" value="C:nucleus"/>
    <property type="evidence" value="ECO:0007669"/>
    <property type="project" value="UniProtKB-SubCell"/>
</dbReference>
<feature type="domain" description="C2H2-type" evidence="12">
    <location>
        <begin position="499"/>
        <end position="526"/>
    </location>
</feature>
<comment type="subcellular location">
    <subcellularLocation>
        <location evidence="1">Nucleus</location>
    </subcellularLocation>
</comment>
<keyword evidence="6" id="KW-0862">Zinc</keyword>
<dbReference type="SMART" id="SM00355">
    <property type="entry name" value="ZnF_C2H2"/>
    <property type="match status" value="6"/>
</dbReference>
<gene>
    <name evidence="13" type="ORF">D4764_02G0003120</name>
</gene>
<dbReference type="FunFam" id="3.30.160.60:FF:002343">
    <property type="entry name" value="Zinc finger protein 33A"/>
    <property type="match status" value="1"/>
</dbReference>
<evidence type="ECO:0000256" key="1">
    <source>
        <dbReference type="ARBA" id="ARBA00004123"/>
    </source>
</evidence>
<evidence type="ECO:0000256" key="2">
    <source>
        <dbReference type="ARBA" id="ARBA00006991"/>
    </source>
</evidence>
<dbReference type="FunFam" id="3.30.160.60:FF:000325">
    <property type="entry name" value="ZFP90 zinc finger protein"/>
    <property type="match status" value="1"/>
</dbReference>
<reference evidence="13 14" key="1">
    <citation type="submission" date="2019-04" db="EMBL/GenBank/DDBJ databases">
        <title>Chromosome genome assembly for Takifugu flavidus.</title>
        <authorList>
            <person name="Xiao S."/>
        </authorList>
    </citation>
    <scope>NUCLEOTIDE SEQUENCE [LARGE SCALE GENOMIC DNA]</scope>
    <source>
        <strain evidence="13">HTHZ2018</strain>
        <tissue evidence="13">Muscle</tissue>
    </source>
</reference>
<evidence type="ECO:0000313" key="14">
    <source>
        <dbReference type="Proteomes" id="UP000324091"/>
    </source>
</evidence>
<keyword evidence="9" id="KW-0804">Transcription</keyword>
<dbReference type="PANTHER" id="PTHR23226:SF416">
    <property type="entry name" value="FI01424P"/>
    <property type="match status" value="1"/>
</dbReference>
<dbReference type="AlphaFoldDB" id="A0A5C6NKU7"/>
<dbReference type="SUPFAM" id="SSF57667">
    <property type="entry name" value="beta-beta-alpha zinc fingers"/>
    <property type="match status" value="3"/>
</dbReference>
<feature type="domain" description="C2H2-type" evidence="12">
    <location>
        <begin position="527"/>
        <end position="554"/>
    </location>
</feature>
<protein>
    <recommendedName>
        <fullName evidence="12">C2H2-type domain-containing protein</fullName>
    </recommendedName>
</protein>
<dbReference type="InterPro" id="IPR013087">
    <property type="entry name" value="Znf_C2H2_type"/>
</dbReference>
<accession>A0A5C6NKU7</accession>
<name>A0A5C6NKU7_9TELE</name>
<evidence type="ECO:0000256" key="3">
    <source>
        <dbReference type="ARBA" id="ARBA00022723"/>
    </source>
</evidence>
<feature type="domain" description="C2H2-type" evidence="12">
    <location>
        <begin position="443"/>
        <end position="470"/>
    </location>
</feature>
<dbReference type="PROSITE" id="PS50157">
    <property type="entry name" value="ZINC_FINGER_C2H2_2"/>
    <property type="match status" value="6"/>
</dbReference>
<proteinExistence type="inferred from homology"/>
<dbReference type="PANTHER" id="PTHR23226">
    <property type="entry name" value="ZINC FINGER AND SCAN DOMAIN-CONTAINING"/>
    <property type="match status" value="1"/>
</dbReference>
<feature type="domain" description="C2H2-type" evidence="12">
    <location>
        <begin position="415"/>
        <end position="442"/>
    </location>
</feature>
<evidence type="ECO:0000256" key="9">
    <source>
        <dbReference type="ARBA" id="ARBA00023163"/>
    </source>
</evidence>
<keyword evidence="7" id="KW-0805">Transcription regulation</keyword>
<keyword evidence="3" id="KW-0479">Metal-binding</keyword>
<feature type="domain" description="C2H2-type" evidence="12">
    <location>
        <begin position="555"/>
        <end position="582"/>
    </location>
</feature>
<dbReference type="Gene3D" id="3.30.160.60">
    <property type="entry name" value="Classic Zinc Finger"/>
    <property type="match status" value="6"/>
</dbReference>
<keyword evidence="10" id="KW-0539">Nucleus</keyword>
<organism evidence="13 14">
    <name type="scientific">Takifugu flavidus</name>
    <name type="common">sansaifugu</name>
    <dbReference type="NCBI Taxonomy" id="433684"/>
    <lineage>
        <taxon>Eukaryota</taxon>
        <taxon>Metazoa</taxon>
        <taxon>Chordata</taxon>
        <taxon>Craniata</taxon>
        <taxon>Vertebrata</taxon>
        <taxon>Euteleostomi</taxon>
        <taxon>Actinopterygii</taxon>
        <taxon>Neopterygii</taxon>
        <taxon>Teleostei</taxon>
        <taxon>Neoteleostei</taxon>
        <taxon>Acanthomorphata</taxon>
        <taxon>Eupercaria</taxon>
        <taxon>Tetraodontiformes</taxon>
        <taxon>Tetradontoidea</taxon>
        <taxon>Tetraodontidae</taxon>
        <taxon>Takifugu</taxon>
    </lineage>
</organism>
<dbReference type="GO" id="GO:0000981">
    <property type="term" value="F:DNA-binding transcription factor activity, RNA polymerase II-specific"/>
    <property type="evidence" value="ECO:0007669"/>
    <property type="project" value="TreeGrafter"/>
</dbReference>
<evidence type="ECO:0000256" key="7">
    <source>
        <dbReference type="ARBA" id="ARBA00023015"/>
    </source>
</evidence>
<sequence>MGTSSESGTTVSHLLYMDDIKLYAKNKRDIDSLIHLTRIYSKDIGMSFGLDKCGQMISRRGKVITTDGVELPEGNITDVQDSYKYLGIPQANGNHEEAARRSATAKYLQRLRQVLKSQLNGKHKIQAINTYALPEETTSFQEYLKKMAPIDPLLSECLRQQKPTKEEEPEGLSWKDKPMHGMYHRQIEELSAAAPGFTLADSRGRTCTGRLLSSDKMFKADKIKALVNKRLSTAAEEIFNLFVQTIKEYEEIVFQSQQELERQRRMGRREPLQLSALEGSLSDDRHLDKMSCQDEEGQEPLQIKEEQEDLWMSKLCEKQEEPDSNDAMFNIIYVQKSEQDRKQFVHQKQVAEDERRLAHSSSKEHKSQTVGEICGALVPNSINAVNEASVMASGGFPSGLMADASQAGEKTDRPYSCNICNKKFKVRSVLTRHIKTHTGEKPYRCNVCDKSFIQRSYLHTHMNSHSEQKPYMCSFCGKGFTQLGNMNVHIRIHTGERPHRCGECGKNFREKADLVKHKIIHTGEKPYACSVCNMKFSAQSNLTRHMRTHSGERPYSCTVCGKRFIQRSHLVIHVKRHLAENIKT</sequence>
<keyword evidence="5 11" id="KW-0863">Zinc-finger</keyword>
<feature type="domain" description="C2H2-type" evidence="12">
    <location>
        <begin position="471"/>
        <end position="498"/>
    </location>
</feature>
<comment type="similarity">
    <text evidence="2">Belongs to the krueppel C2H2-type zinc-finger protein family.</text>
</comment>
<dbReference type="GO" id="GO:0000978">
    <property type="term" value="F:RNA polymerase II cis-regulatory region sequence-specific DNA binding"/>
    <property type="evidence" value="ECO:0007669"/>
    <property type="project" value="TreeGrafter"/>
</dbReference>
<evidence type="ECO:0000256" key="6">
    <source>
        <dbReference type="ARBA" id="ARBA00022833"/>
    </source>
</evidence>
<evidence type="ECO:0000256" key="5">
    <source>
        <dbReference type="ARBA" id="ARBA00022771"/>
    </source>
</evidence>
<evidence type="ECO:0000256" key="11">
    <source>
        <dbReference type="PROSITE-ProRule" id="PRU00042"/>
    </source>
</evidence>
<evidence type="ECO:0000313" key="13">
    <source>
        <dbReference type="EMBL" id="TWW67271.1"/>
    </source>
</evidence>
<evidence type="ECO:0000259" key="12">
    <source>
        <dbReference type="PROSITE" id="PS50157"/>
    </source>
</evidence>
<dbReference type="FunFam" id="3.30.160.60:FF:003288">
    <property type="entry name" value="Uncharacterized protein"/>
    <property type="match status" value="1"/>
</dbReference>
<evidence type="ECO:0000256" key="8">
    <source>
        <dbReference type="ARBA" id="ARBA00023125"/>
    </source>
</evidence>
<dbReference type="EMBL" id="RHFK02000012">
    <property type="protein sequence ID" value="TWW67271.1"/>
    <property type="molecule type" value="Genomic_DNA"/>
</dbReference>
<dbReference type="Proteomes" id="UP000324091">
    <property type="component" value="Chromosome 2"/>
</dbReference>
<dbReference type="FunFam" id="3.30.160.60:FF:000446">
    <property type="entry name" value="Zinc finger protein"/>
    <property type="match status" value="1"/>
</dbReference>
<dbReference type="GO" id="GO:0008270">
    <property type="term" value="F:zinc ion binding"/>
    <property type="evidence" value="ECO:0007669"/>
    <property type="project" value="UniProtKB-KW"/>
</dbReference>
<keyword evidence="8" id="KW-0238">DNA-binding</keyword>
<dbReference type="FunFam" id="3.30.160.60:FF:001049">
    <property type="entry name" value="zinc finger protein 319"/>
    <property type="match status" value="1"/>
</dbReference>
<evidence type="ECO:0000256" key="4">
    <source>
        <dbReference type="ARBA" id="ARBA00022737"/>
    </source>
</evidence>
<keyword evidence="14" id="KW-1185">Reference proteome</keyword>
<dbReference type="PROSITE" id="PS00028">
    <property type="entry name" value="ZINC_FINGER_C2H2_1"/>
    <property type="match status" value="6"/>
</dbReference>